<dbReference type="KEGG" id="ehx:EMIHUDRAFT_195492"/>
<evidence type="ECO:0000256" key="2">
    <source>
        <dbReference type="SAM" id="SignalP"/>
    </source>
</evidence>
<feature type="transmembrane region" description="Helical" evidence="1">
    <location>
        <begin position="47"/>
        <end position="66"/>
    </location>
</feature>
<keyword evidence="2" id="KW-0732">Signal</keyword>
<evidence type="ECO:0000256" key="1">
    <source>
        <dbReference type="SAM" id="Phobius"/>
    </source>
</evidence>
<feature type="signal peptide" evidence="2">
    <location>
        <begin position="1"/>
        <end position="23"/>
    </location>
</feature>
<dbReference type="EnsemblProtists" id="EOD22991">
    <property type="protein sequence ID" value="EOD22991"/>
    <property type="gene ID" value="EMIHUDRAFT_195492"/>
</dbReference>
<keyword evidence="1" id="KW-1133">Transmembrane helix</keyword>
<reference evidence="3" key="2">
    <citation type="submission" date="2024-10" db="UniProtKB">
        <authorList>
            <consortium name="EnsemblProtists"/>
        </authorList>
    </citation>
    <scope>IDENTIFICATION</scope>
</reference>
<dbReference type="AlphaFoldDB" id="A0A0D3JHK6"/>
<feature type="transmembrane region" description="Helical" evidence="1">
    <location>
        <begin position="133"/>
        <end position="153"/>
    </location>
</feature>
<keyword evidence="1" id="KW-0812">Transmembrane</keyword>
<evidence type="ECO:0000313" key="4">
    <source>
        <dbReference type="Proteomes" id="UP000013827"/>
    </source>
</evidence>
<dbReference type="HOGENOM" id="CLU_1689988_0_0_1"/>
<dbReference type="RefSeq" id="XP_005775420.1">
    <property type="nucleotide sequence ID" value="XM_005775363.1"/>
</dbReference>
<dbReference type="Proteomes" id="UP000013827">
    <property type="component" value="Unassembled WGS sequence"/>
</dbReference>
<protein>
    <submittedName>
        <fullName evidence="3">Uncharacterized protein</fullName>
    </submittedName>
</protein>
<feature type="chain" id="PRO_5044244381" evidence="2">
    <location>
        <begin position="24"/>
        <end position="156"/>
    </location>
</feature>
<sequence length="156" mass="16370">MTIRIPQLLVLLACSSAAALTLTQEKHLAKPNVRSLTRLRGGDTIGTAVVGASAAIGAATGVSMYLGTESITKMIWLGLNTFPHDKYIAVAMIGWAVGKLSAVMGGVEAAKRFASLNCIPLTLWLLTNFRGGAPFTTSIMPAVLLAGYVYAGFIED</sequence>
<keyword evidence="1" id="KW-0472">Membrane</keyword>
<proteinExistence type="predicted"/>
<organism evidence="3 4">
    <name type="scientific">Emiliania huxleyi (strain CCMP1516)</name>
    <dbReference type="NCBI Taxonomy" id="280463"/>
    <lineage>
        <taxon>Eukaryota</taxon>
        <taxon>Haptista</taxon>
        <taxon>Haptophyta</taxon>
        <taxon>Prymnesiophyceae</taxon>
        <taxon>Isochrysidales</taxon>
        <taxon>Noelaerhabdaceae</taxon>
        <taxon>Emiliania</taxon>
    </lineage>
</organism>
<accession>A0A0D3JHK6</accession>
<feature type="transmembrane region" description="Helical" evidence="1">
    <location>
        <begin position="87"/>
        <end position="107"/>
    </location>
</feature>
<name>A0A0D3JHK6_EMIH1</name>
<reference evidence="4" key="1">
    <citation type="journal article" date="2013" name="Nature">
        <title>Pan genome of the phytoplankton Emiliania underpins its global distribution.</title>
        <authorList>
            <person name="Read B.A."/>
            <person name="Kegel J."/>
            <person name="Klute M.J."/>
            <person name="Kuo A."/>
            <person name="Lefebvre S.C."/>
            <person name="Maumus F."/>
            <person name="Mayer C."/>
            <person name="Miller J."/>
            <person name="Monier A."/>
            <person name="Salamov A."/>
            <person name="Young J."/>
            <person name="Aguilar M."/>
            <person name="Claverie J.M."/>
            <person name="Frickenhaus S."/>
            <person name="Gonzalez K."/>
            <person name="Herman E.K."/>
            <person name="Lin Y.C."/>
            <person name="Napier J."/>
            <person name="Ogata H."/>
            <person name="Sarno A.F."/>
            <person name="Shmutz J."/>
            <person name="Schroeder D."/>
            <person name="de Vargas C."/>
            <person name="Verret F."/>
            <person name="von Dassow P."/>
            <person name="Valentin K."/>
            <person name="Van de Peer Y."/>
            <person name="Wheeler G."/>
            <person name="Dacks J.B."/>
            <person name="Delwiche C.F."/>
            <person name="Dyhrman S.T."/>
            <person name="Glockner G."/>
            <person name="John U."/>
            <person name="Richards T."/>
            <person name="Worden A.Z."/>
            <person name="Zhang X."/>
            <person name="Grigoriev I.V."/>
            <person name="Allen A.E."/>
            <person name="Bidle K."/>
            <person name="Borodovsky M."/>
            <person name="Bowler C."/>
            <person name="Brownlee C."/>
            <person name="Cock J.M."/>
            <person name="Elias M."/>
            <person name="Gladyshev V.N."/>
            <person name="Groth M."/>
            <person name="Guda C."/>
            <person name="Hadaegh A."/>
            <person name="Iglesias-Rodriguez M.D."/>
            <person name="Jenkins J."/>
            <person name="Jones B.M."/>
            <person name="Lawson T."/>
            <person name="Leese F."/>
            <person name="Lindquist E."/>
            <person name="Lobanov A."/>
            <person name="Lomsadze A."/>
            <person name="Malik S.B."/>
            <person name="Marsh M.E."/>
            <person name="Mackinder L."/>
            <person name="Mock T."/>
            <person name="Mueller-Roeber B."/>
            <person name="Pagarete A."/>
            <person name="Parker M."/>
            <person name="Probert I."/>
            <person name="Quesneville H."/>
            <person name="Raines C."/>
            <person name="Rensing S.A."/>
            <person name="Riano-Pachon D.M."/>
            <person name="Richier S."/>
            <person name="Rokitta S."/>
            <person name="Shiraiwa Y."/>
            <person name="Soanes D.M."/>
            <person name="van der Giezen M."/>
            <person name="Wahlund T.M."/>
            <person name="Williams B."/>
            <person name="Wilson W."/>
            <person name="Wolfe G."/>
            <person name="Wurch L.L."/>
        </authorList>
    </citation>
    <scope>NUCLEOTIDE SEQUENCE</scope>
</reference>
<dbReference type="PaxDb" id="2903-EOD22991"/>
<dbReference type="GeneID" id="17268538"/>
<evidence type="ECO:0000313" key="3">
    <source>
        <dbReference type="EnsemblProtists" id="EOD22991"/>
    </source>
</evidence>
<keyword evidence="4" id="KW-1185">Reference proteome</keyword>